<reference evidence="3" key="1">
    <citation type="submission" date="2020-06" db="EMBL/GenBank/DDBJ databases">
        <title>A novel thermopfilic bacterium from Erzurum, Turkey.</title>
        <authorList>
            <person name="Adiguzel A."/>
            <person name="Ay H."/>
            <person name="Baltaci M.O."/>
        </authorList>
    </citation>
    <scope>NUCLEOTIDE SEQUENCE</scope>
    <source>
        <strain evidence="3">P2</strain>
    </source>
</reference>
<feature type="binding site" evidence="2">
    <location>
        <position position="243"/>
    </location>
    <ligand>
        <name>substrate</name>
    </ligand>
</feature>
<keyword evidence="4" id="KW-1185">Reference proteome</keyword>
<evidence type="ECO:0000313" key="4">
    <source>
        <dbReference type="Proteomes" id="UP000625804"/>
    </source>
</evidence>
<feature type="active site" description="Proton acceptor" evidence="1">
    <location>
        <position position="17"/>
    </location>
</feature>
<dbReference type="AlphaFoldDB" id="A0A8J8GHA8"/>
<dbReference type="Gene3D" id="3.40.50.11190">
    <property type="match status" value="1"/>
</dbReference>
<keyword evidence="3" id="KW-0378">Hydrolase</keyword>
<dbReference type="RefSeq" id="WP_173730997.1">
    <property type="nucleotide sequence ID" value="NZ_JABTTE010000009.1"/>
</dbReference>
<gene>
    <name evidence="3" type="primary">pseG</name>
    <name evidence="3" type="ORF">HR057_08430</name>
</gene>
<dbReference type="GO" id="GO:0016787">
    <property type="term" value="F:hydrolase activity"/>
    <property type="evidence" value="ECO:0007669"/>
    <property type="project" value="UniProtKB-KW"/>
</dbReference>
<feature type="binding site" evidence="2">
    <location>
        <position position="143"/>
    </location>
    <ligand>
        <name>substrate</name>
    </ligand>
</feature>
<dbReference type="NCBIfam" id="TIGR03590">
    <property type="entry name" value="PseG"/>
    <property type="match status" value="1"/>
</dbReference>
<sequence length="327" mass="37504">MRALIFTEGGSQIGLGHISRCSSLYDELQQRGIEVEFIINGDMDQFEIIQDKQYKVVNWLSKSFLKNYIRKSDYCIVDSYLADEELYQIISTQAKKALYIDDNGRIQYPQGIVVNPSLSTRAVKYPKNDNNCYLIGPKYIILRSPFIQVRREGINSQVIEVLITLGGSDIHNLTSSILKQLSSKRSDIIFNVVIGSAFENVEEIKSITTRNIKFYENVTASEMKSLMLRSDFAITAAGQTIYELIATQTPFIPIKVIENQNINIVGLKEYNLVNTVLDYRDVDFLHQLQKEFDNLLDYSKRKEIAKLYENVIDGLGRRRIVDRLVTN</sequence>
<protein>
    <submittedName>
        <fullName evidence="3">UDP-2,4-diacetamido-2,4, 6-trideoxy-beta-L-altropyranose hydrolase</fullName>
        <ecNumber evidence="3">3.6.1.57</ecNumber>
    </submittedName>
</protein>
<dbReference type="SUPFAM" id="SSF53756">
    <property type="entry name" value="UDP-Glycosyltransferase/glycogen phosphorylase"/>
    <property type="match status" value="1"/>
</dbReference>
<comment type="caution">
    <text evidence="3">The sequence shown here is derived from an EMBL/GenBank/DDBJ whole genome shotgun (WGS) entry which is preliminary data.</text>
</comment>
<dbReference type="InterPro" id="IPR020023">
    <property type="entry name" value="PseG"/>
</dbReference>
<dbReference type="EMBL" id="JABTTE010000009">
    <property type="protein sequence ID" value="NSL51793.1"/>
    <property type="molecule type" value="Genomic_DNA"/>
</dbReference>
<dbReference type="Proteomes" id="UP000625804">
    <property type="component" value="Unassembled WGS sequence"/>
</dbReference>
<name>A0A8J8GHA8_9BACI</name>
<evidence type="ECO:0000313" key="3">
    <source>
        <dbReference type="EMBL" id="NSL51793.1"/>
    </source>
</evidence>
<dbReference type="Gene3D" id="3.40.50.2000">
    <property type="entry name" value="Glycogen Phosphorylase B"/>
    <property type="match status" value="1"/>
</dbReference>
<organism evidence="3 4">
    <name type="scientific">Calidifontibacillus erzurumensis</name>
    <dbReference type="NCBI Taxonomy" id="2741433"/>
    <lineage>
        <taxon>Bacteria</taxon>
        <taxon>Bacillati</taxon>
        <taxon>Bacillota</taxon>
        <taxon>Bacilli</taxon>
        <taxon>Bacillales</taxon>
        <taxon>Bacillaceae</taxon>
        <taxon>Calidifontibacillus/Schinkia group</taxon>
        <taxon>Calidifontibacillus</taxon>
    </lineage>
</organism>
<evidence type="ECO:0000256" key="2">
    <source>
        <dbReference type="PIRSR" id="PIRSR620023-2"/>
    </source>
</evidence>
<proteinExistence type="predicted"/>
<evidence type="ECO:0000256" key="1">
    <source>
        <dbReference type="PIRSR" id="PIRSR620023-1"/>
    </source>
</evidence>
<dbReference type="EC" id="3.6.1.57" evidence="3"/>
<accession>A0A8J8GHA8</accession>